<feature type="domain" description="DUF4333" evidence="1">
    <location>
        <begin position="7"/>
        <end position="59"/>
    </location>
</feature>
<protein>
    <submittedName>
        <fullName evidence="2">DUF4333 domain-containing protein</fullName>
    </submittedName>
</protein>
<evidence type="ECO:0000313" key="3">
    <source>
        <dbReference type="Proteomes" id="UP000310458"/>
    </source>
</evidence>
<organism evidence="2 3">
    <name type="scientific">Nesterenkonia salmonea</name>
    <dbReference type="NCBI Taxonomy" id="1804987"/>
    <lineage>
        <taxon>Bacteria</taxon>
        <taxon>Bacillati</taxon>
        <taxon>Actinomycetota</taxon>
        <taxon>Actinomycetes</taxon>
        <taxon>Micrococcales</taxon>
        <taxon>Micrococcaceae</taxon>
        <taxon>Nesterenkonia</taxon>
    </lineage>
</organism>
<dbReference type="RefSeq" id="WP_138253543.1">
    <property type="nucleotide sequence ID" value="NZ_VAVZ01000029.1"/>
</dbReference>
<comment type="caution">
    <text evidence="2">The sequence shown here is derived from an EMBL/GenBank/DDBJ whole genome shotgun (WGS) entry which is preliminary data.</text>
</comment>
<dbReference type="Proteomes" id="UP000310458">
    <property type="component" value="Unassembled WGS sequence"/>
</dbReference>
<reference evidence="2 3" key="1">
    <citation type="submission" date="2019-05" db="EMBL/GenBank/DDBJ databases">
        <title>Nesterenkonia sp. GY074 isolated from the Southern Atlantic Ocean.</title>
        <authorList>
            <person name="Zhang G."/>
        </authorList>
    </citation>
    <scope>NUCLEOTIDE SEQUENCE [LARGE SCALE GENOMIC DNA]</scope>
    <source>
        <strain evidence="2 3">GY074</strain>
    </source>
</reference>
<dbReference type="AlphaFoldDB" id="A0A5R9B973"/>
<name>A0A5R9B973_9MICC</name>
<gene>
    <name evidence="2" type="ORF">FEF26_10765</name>
</gene>
<evidence type="ECO:0000259" key="1">
    <source>
        <dbReference type="Pfam" id="PF14230"/>
    </source>
</evidence>
<dbReference type="Pfam" id="PF14230">
    <property type="entry name" value="DUF4333"/>
    <property type="match status" value="1"/>
</dbReference>
<dbReference type="EMBL" id="VAVZ01000029">
    <property type="protein sequence ID" value="TLP95083.1"/>
    <property type="molecule type" value="Genomic_DNA"/>
</dbReference>
<accession>A0A5R9B973</accession>
<proteinExistence type="predicted"/>
<dbReference type="InterPro" id="IPR025637">
    <property type="entry name" value="DUF4333"/>
</dbReference>
<dbReference type="OrthoDB" id="4965955at2"/>
<keyword evidence="3" id="KW-1185">Reference proteome</keyword>
<evidence type="ECO:0000313" key="2">
    <source>
        <dbReference type="EMBL" id="TLP95083.1"/>
    </source>
</evidence>
<sequence>MNRTTRVVVGLDAEFPEDVPHEVDCPEDMEAEEGERMTCEFTDSASAGSVDVEIVSVDGNDIEYEAEIASYGEDAEDTD</sequence>